<comment type="caution">
    <text evidence="1">The sequence shown here is derived from an EMBL/GenBank/DDBJ whole genome shotgun (WGS) entry which is preliminary data.</text>
</comment>
<evidence type="ECO:0000313" key="1">
    <source>
        <dbReference type="EMBL" id="KAK6756078.1"/>
    </source>
</evidence>
<dbReference type="Proteomes" id="UP001303046">
    <property type="component" value="Unassembled WGS sequence"/>
</dbReference>
<protein>
    <submittedName>
        <fullName evidence="1">Uncharacterized protein</fullName>
    </submittedName>
</protein>
<keyword evidence="2" id="KW-1185">Reference proteome</keyword>
<dbReference type="EMBL" id="JAVFWL010000005">
    <property type="protein sequence ID" value="KAK6756078.1"/>
    <property type="molecule type" value="Genomic_DNA"/>
</dbReference>
<name>A0ABR1E0J5_NECAM</name>
<gene>
    <name evidence="1" type="primary">Necator_chrV.g19249</name>
    <name evidence="1" type="ORF">RB195_014457</name>
</gene>
<organism evidence="1 2">
    <name type="scientific">Necator americanus</name>
    <name type="common">Human hookworm</name>
    <dbReference type="NCBI Taxonomy" id="51031"/>
    <lineage>
        <taxon>Eukaryota</taxon>
        <taxon>Metazoa</taxon>
        <taxon>Ecdysozoa</taxon>
        <taxon>Nematoda</taxon>
        <taxon>Chromadorea</taxon>
        <taxon>Rhabditida</taxon>
        <taxon>Rhabditina</taxon>
        <taxon>Rhabditomorpha</taxon>
        <taxon>Strongyloidea</taxon>
        <taxon>Ancylostomatidae</taxon>
        <taxon>Bunostominae</taxon>
        <taxon>Necator</taxon>
    </lineage>
</organism>
<proteinExistence type="predicted"/>
<reference evidence="1 2" key="1">
    <citation type="submission" date="2023-08" db="EMBL/GenBank/DDBJ databases">
        <title>A Necator americanus chromosomal reference genome.</title>
        <authorList>
            <person name="Ilik V."/>
            <person name="Petrzelkova K.J."/>
            <person name="Pardy F."/>
            <person name="Fuh T."/>
            <person name="Niatou-Singa F.S."/>
            <person name="Gouil Q."/>
            <person name="Baker L."/>
            <person name="Ritchie M.E."/>
            <person name="Jex A.R."/>
            <person name="Gazzola D."/>
            <person name="Li H."/>
            <person name="Toshio Fujiwara R."/>
            <person name="Zhan B."/>
            <person name="Aroian R.V."/>
            <person name="Pafco B."/>
            <person name="Schwarz E.M."/>
        </authorList>
    </citation>
    <scope>NUCLEOTIDE SEQUENCE [LARGE SCALE GENOMIC DNA]</scope>
    <source>
        <strain evidence="1 2">Aroian</strain>
        <tissue evidence="1">Whole animal</tissue>
    </source>
</reference>
<sequence length="71" mass="7768">MLSQTSGVMATGKRQSNHLWSLRTSLTLEQSDTCATRHEKFATDAALHALLGAAEGTKFYVIDLQESKADK</sequence>
<evidence type="ECO:0000313" key="2">
    <source>
        <dbReference type="Proteomes" id="UP001303046"/>
    </source>
</evidence>
<accession>A0ABR1E0J5</accession>